<dbReference type="AlphaFoldDB" id="A0A1T3GXN1"/>
<gene>
    <name evidence="1" type="ORF">BMF97_02110</name>
</gene>
<evidence type="ECO:0000313" key="2">
    <source>
        <dbReference type="Proteomes" id="UP000188947"/>
    </source>
</evidence>
<dbReference type="EMBL" id="MPOG01000001">
    <property type="protein sequence ID" value="OOH98086.1"/>
    <property type="molecule type" value="Genomic_DNA"/>
</dbReference>
<evidence type="ECO:0000313" key="1">
    <source>
        <dbReference type="EMBL" id="OOH98086.1"/>
    </source>
</evidence>
<dbReference type="Proteomes" id="UP000188947">
    <property type="component" value="Unassembled WGS sequence"/>
</dbReference>
<accession>A0A1T3GXN1</accession>
<name>A0A1T3GXN1_ELIME</name>
<dbReference type="OrthoDB" id="1270857at2"/>
<comment type="caution">
    <text evidence="1">The sequence shown here is derived from an EMBL/GenBank/DDBJ whole genome shotgun (WGS) entry which is preliminary data.</text>
</comment>
<keyword evidence="2" id="KW-1185">Reference proteome</keyword>
<proteinExistence type="predicted"/>
<organism evidence="1 2">
    <name type="scientific">Elizabethkingia meningoseptica</name>
    <name type="common">Chryseobacterium meningosepticum</name>
    <dbReference type="NCBI Taxonomy" id="238"/>
    <lineage>
        <taxon>Bacteria</taxon>
        <taxon>Pseudomonadati</taxon>
        <taxon>Bacteroidota</taxon>
        <taxon>Flavobacteriia</taxon>
        <taxon>Flavobacteriales</taxon>
        <taxon>Weeksellaceae</taxon>
        <taxon>Elizabethkingia</taxon>
    </lineage>
</organism>
<dbReference type="RefSeq" id="WP_073552648.1">
    <property type="nucleotide sequence ID" value="NZ_CP016378.1"/>
</dbReference>
<protein>
    <submittedName>
        <fullName evidence="1">Uncharacterized protein</fullName>
    </submittedName>
</protein>
<dbReference type="eggNOG" id="ENOG502ZURD">
    <property type="taxonomic scope" value="Bacteria"/>
</dbReference>
<reference evidence="1 2" key="1">
    <citation type="submission" date="2016-11" db="EMBL/GenBank/DDBJ databases">
        <title>Genome sequence and comparative genomic analysis of clinical strain Elizabethkingia meningoseptica 61421 PRCM.</title>
        <authorList>
            <person name="Wang M."/>
            <person name="Hu S."/>
            <person name="Cao L."/>
            <person name="Jiang T."/>
            <person name="Zhou Y."/>
            <person name="Ming D."/>
        </authorList>
    </citation>
    <scope>NUCLEOTIDE SEQUENCE [LARGE SCALE GENOMIC DNA]</scope>
    <source>
        <strain evidence="1 2">61421 PRCM</strain>
    </source>
</reference>
<sequence>MKKLLLGLLVATAVLNSCRKDDYYGQNYIPSVDQATQNTYDDTAIKDYLDTHYFDDRGKIKAFDDTNKPDDKNVKLSSLAKTLPSGTIYVIRPNAQPTNGTAVHDTDVIKIMQIGFASRAIKADDKIQFAATSSFFNTVDQGGIPKNDPQWFYVKQSAIDAEQKRLDTNNPNNTVKVTKSYFEMEGFQEAIKQFQSFTKNDVDDYNLQGLIIVPSRAAFGKDPHYNYTSISLNDFTFFFNFQLYGAKARTTSEQ</sequence>